<dbReference type="EMBL" id="JFZT01000035">
    <property type="protein sequence ID" value="EZQ10038.1"/>
    <property type="molecule type" value="Genomic_DNA"/>
</dbReference>
<evidence type="ECO:0000256" key="2">
    <source>
        <dbReference type="ARBA" id="ARBA00022723"/>
    </source>
</evidence>
<dbReference type="Pfam" id="PF01979">
    <property type="entry name" value="Amidohydro_1"/>
    <property type="match status" value="1"/>
</dbReference>
<organism evidence="6 7">
    <name type="scientific">Candidatus Acidianus copahuensis</name>
    <dbReference type="NCBI Taxonomy" id="1160895"/>
    <lineage>
        <taxon>Archaea</taxon>
        <taxon>Thermoproteota</taxon>
        <taxon>Thermoprotei</taxon>
        <taxon>Sulfolobales</taxon>
        <taxon>Sulfolobaceae</taxon>
        <taxon>Acidianus</taxon>
    </lineage>
</organism>
<dbReference type="SUPFAM" id="SSF51338">
    <property type="entry name" value="Composite domain of metallo-dependent hydrolases"/>
    <property type="match status" value="1"/>
</dbReference>
<dbReference type="InterPro" id="IPR032466">
    <property type="entry name" value="Metal_Hydrolase"/>
</dbReference>
<dbReference type="NCBIfam" id="TIGR00221">
    <property type="entry name" value="nagA"/>
    <property type="match status" value="1"/>
</dbReference>
<dbReference type="InterPro" id="IPR006680">
    <property type="entry name" value="Amidohydro-rel"/>
</dbReference>
<dbReference type="Gene3D" id="3.20.20.140">
    <property type="entry name" value="Metal-dependent hydrolases"/>
    <property type="match status" value="1"/>
</dbReference>
<dbReference type="GO" id="GO:0006046">
    <property type="term" value="P:N-acetylglucosamine catabolic process"/>
    <property type="evidence" value="ECO:0007669"/>
    <property type="project" value="TreeGrafter"/>
</dbReference>
<comment type="similarity">
    <text evidence="1">Belongs to the metallo-dependent hydrolases superfamily. NagA family.</text>
</comment>
<protein>
    <submittedName>
        <fullName evidence="6">N-acetylglucosamine-6-phosphate deacetylase</fullName>
    </submittedName>
</protein>
<dbReference type="SUPFAM" id="SSF51556">
    <property type="entry name" value="Metallo-dependent hydrolases"/>
    <property type="match status" value="1"/>
</dbReference>
<dbReference type="OrthoDB" id="24954at2157"/>
<feature type="domain" description="Amidohydrolase-related" evidence="5">
    <location>
        <begin position="44"/>
        <end position="365"/>
    </location>
</feature>
<dbReference type="STRING" id="1160895.CM19_04705"/>
<dbReference type="PIRSF" id="PIRSF038994">
    <property type="entry name" value="NagA"/>
    <property type="match status" value="1"/>
</dbReference>
<reference evidence="6 7" key="1">
    <citation type="submission" date="2014-03" db="EMBL/GenBank/DDBJ databases">
        <title>Draft genome sequence of the novel thermoacidophilic archaea Acidianus copahuensis ALE1 strain, isolated from Copahue volcanic area in Neuquen Argentina.</title>
        <authorList>
            <person name="Urbieta M.S."/>
            <person name="Rascovan N."/>
            <person name="Castro C."/>
            <person name="Revale S."/>
            <person name="Giaveno M.A."/>
            <person name="Vazquez M.P."/>
            <person name="Donati E.R."/>
        </authorList>
    </citation>
    <scope>NUCLEOTIDE SEQUENCE [LARGE SCALE GENOMIC DNA]</scope>
    <source>
        <strain evidence="6 7">ALE1</strain>
    </source>
</reference>
<dbReference type="GO" id="GO:0046872">
    <property type="term" value="F:metal ion binding"/>
    <property type="evidence" value="ECO:0007669"/>
    <property type="project" value="UniProtKB-KW"/>
</dbReference>
<dbReference type="PANTHER" id="PTHR11113:SF14">
    <property type="entry name" value="N-ACETYLGLUCOSAMINE-6-PHOSPHATE DEACETYLASE"/>
    <property type="match status" value="1"/>
</dbReference>
<evidence type="ECO:0000313" key="7">
    <source>
        <dbReference type="Proteomes" id="UP000024332"/>
    </source>
</evidence>
<dbReference type="PANTHER" id="PTHR11113">
    <property type="entry name" value="N-ACETYLGLUCOSAMINE-6-PHOSPHATE DEACETYLASE"/>
    <property type="match status" value="1"/>
</dbReference>
<evidence type="ECO:0000313" key="6">
    <source>
        <dbReference type="EMBL" id="EZQ10038.1"/>
    </source>
</evidence>
<dbReference type="FunFam" id="3.20.20.140:FF:000004">
    <property type="entry name" value="N-acetylglucosamine-6-phosphate deacetylase"/>
    <property type="match status" value="1"/>
</dbReference>
<dbReference type="InterPro" id="IPR011059">
    <property type="entry name" value="Metal-dep_hydrolase_composite"/>
</dbReference>
<evidence type="ECO:0000256" key="1">
    <source>
        <dbReference type="ARBA" id="ARBA00010716"/>
    </source>
</evidence>
<gene>
    <name evidence="6" type="ORF">CM19_04705</name>
</gene>
<keyword evidence="3" id="KW-0378">Hydrolase</keyword>
<dbReference type="GO" id="GO:0008448">
    <property type="term" value="F:N-acetylglucosamine-6-phosphate deacetylase activity"/>
    <property type="evidence" value="ECO:0007669"/>
    <property type="project" value="InterPro"/>
</dbReference>
<keyword evidence="4" id="KW-0119">Carbohydrate metabolism</keyword>
<dbReference type="InterPro" id="IPR003764">
    <property type="entry name" value="GlcNAc_6-P_deAcase"/>
</dbReference>
<evidence type="ECO:0000259" key="5">
    <source>
        <dbReference type="Pfam" id="PF01979"/>
    </source>
</evidence>
<proteinExistence type="inferred from homology"/>
<dbReference type="Gene3D" id="2.30.40.10">
    <property type="entry name" value="Urease, subunit C, domain 1"/>
    <property type="match status" value="1"/>
</dbReference>
<dbReference type="AlphaFoldDB" id="A0A031LSB9"/>
<dbReference type="RefSeq" id="WP_048099233.1">
    <property type="nucleotide sequence ID" value="NZ_JFZT01000035.1"/>
</dbReference>
<keyword evidence="2" id="KW-0479">Metal-binding</keyword>
<evidence type="ECO:0000256" key="3">
    <source>
        <dbReference type="ARBA" id="ARBA00022801"/>
    </source>
</evidence>
<sequence length="369" mass="40734">MKITGCRIVTPSGEIERGTLLIEKGIIKDVYPWIEDGERLDGMIVVPSFVDLHTHGISGYDFMKEDVEGQLQGMSKEYMKHGVTHFLPTTVSSPLTHMIRVLRDFVEVEGSVPVGVHFEGPYINKAMKGAQNPSYIRDANLREIKEIISMNFKKFLTITLAPEVGNNFEVIPELVEKGIRVSLGHTNADFDTAVKAINAGADRITHLFNAMRPFHHRDPGIILAALQSDILTEVIADGIHVNPEVIRFVVKVKGSSKVVVVTDSISATDLKDGEYELGGLKVNVKGGIAKTEDGKLAGSTITMEKEFSNLIRWGIPLKDAVLMTSTNASRYMGLNTGEISKGKEANLVVLDEKMNLKRVYLKGEIIYEN</sequence>
<dbReference type="CDD" id="cd00854">
    <property type="entry name" value="NagA"/>
    <property type="match status" value="1"/>
</dbReference>
<name>A0A031LSB9_9CREN</name>
<keyword evidence="7" id="KW-1185">Reference proteome</keyword>
<comment type="caution">
    <text evidence="6">The sequence shown here is derived from an EMBL/GenBank/DDBJ whole genome shotgun (WGS) entry which is preliminary data.</text>
</comment>
<accession>A0A031LSB9</accession>
<dbReference type="Proteomes" id="UP000024332">
    <property type="component" value="Unassembled WGS sequence"/>
</dbReference>
<evidence type="ECO:0000256" key="4">
    <source>
        <dbReference type="ARBA" id="ARBA00023277"/>
    </source>
</evidence>